<keyword evidence="10" id="KW-1185">Reference proteome</keyword>
<dbReference type="Gene3D" id="1.20.58.340">
    <property type="entry name" value="Magnesium transport protein CorA, transmembrane region"/>
    <property type="match status" value="2"/>
</dbReference>
<evidence type="ECO:0000313" key="7">
    <source>
        <dbReference type="EMBL" id="MBB1063473.1"/>
    </source>
</evidence>
<comment type="caution">
    <text evidence="8">The sequence shown here is derived from an EMBL/GenBank/DDBJ whole genome shotgun (WGS) entry which is preliminary data.</text>
</comment>
<dbReference type="InterPro" id="IPR002523">
    <property type="entry name" value="MgTranspt_CorA/ZnTranspt_ZntB"/>
</dbReference>
<dbReference type="GO" id="GO:0016020">
    <property type="term" value="C:membrane"/>
    <property type="evidence" value="ECO:0007669"/>
    <property type="project" value="UniProtKB-SubCell"/>
</dbReference>
<evidence type="ECO:0000256" key="5">
    <source>
        <dbReference type="ARBA" id="ARBA00023136"/>
    </source>
</evidence>
<dbReference type="Proteomes" id="UP000544052">
    <property type="component" value="Unassembled WGS sequence"/>
</dbReference>
<evidence type="ECO:0000256" key="2">
    <source>
        <dbReference type="ARBA" id="ARBA00009765"/>
    </source>
</evidence>
<evidence type="ECO:0000256" key="6">
    <source>
        <dbReference type="SAM" id="Phobius"/>
    </source>
</evidence>
<evidence type="ECO:0000256" key="4">
    <source>
        <dbReference type="ARBA" id="ARBA00022989"/>
    </source>
</evidence>
<keyword evidence="3 6" id="KW-0812">Transmembrane</keyword>
<dbReference type="InterPro" id="IPR045861">
    <property type="entry name" value="CorA_cytoplasmic_dom"/>
</dbReference>
<dbReference type="EMBL" id="JACIUY010000048">
    <property type="protein sequence ID" value="MBB1085835.1"/>
    <property type="molecule type" value="Genomic_DNA"/>
</dbReference>
<feature type="transmembrane region" description="Helical" evidence="6">
    <location>
        <begin position="278"/>
        <end position="299"/>
    </location>
</feature>
<evidence type="ECO:0000313" key="10">
    <source>
        <dbReference type="Proteomes" id="UP000544052"/>
    </source>
</evidence>
<dbReference type="AlphaFoldDB" id="A0A7W3TZG5"/>
<dbReference type="InterPro" id="IPR045863">
    <property type="entry name" value="CorA_TM1_TM2"/>
</dbReference>
<dbReference type="InterPro" id="IPR047199">
    <property type="entry name" value="CorA-like"/>
</dbReference>
<dbReference type="SUPFAM" id="SSF143865">
    <property type="entry name" value="CorA soluble domain-like"/>
    <property type="match status" value="1"/>
</dbReference>
<dbReference type="PANTHER" id="PTHR47891:SF1">
    <property type="entry name" value="CORA-MAGNESIUM AND COBALT TRANSPORTER"/>
    <property type="match status" value="1"/>
</dbReference>
<keyword evidence="5 6" id="KW-0472">Membrane</keyword>
<dbReference type="GO" id="GO:0046873">
    <property type="term" value="F:metal ion transmembrane transporter activity"/>
    <property type="evidence" value="ECO:0007669"/>
    <property type="project" value="InterPro"/>
</dbReference>
<dbReference type="Gene3D" id="3.30.460.20">
    <property type="entry name" value="CorA soluble domain-like"/>
    <property type="match status" value="1"/>
</dbReference>
<evidence type="ECO:0000256" key="3">
    <source>
        <dbReference type="ARBA" id="ARBA00022692"/>
    </source>
</evidence>
<organism evidence="8 9">
    <name type="scientific">Limosilactobacillus fastidiosus</name>
    <dbReference type="NCBI Taxonomy" id="2759855"/>
    <lineage>
        <taxon>Bacteria</taxon>
        <taxon>Bacillati</taxon>
        <taxon>Bacillota</taxon>
        <taxon>Bacilli</taxon>
        <taxon>Lactobacillales</taxon>
        <taxon>Lactobacillaceae</taxon>
        <taxon>Limosilactobacillus</taxon>
    </lineage>
</organism>
<accession>A0A7W3TZG5</accession>
<comment type="subcellular location">
    <subcellularLocation>
        <location evidence="1">Membrane</location>
        <topology evidence="1">Multi-pass membrane protein</topology>
    </subcellularLocation>
</comment>
<dbReference type="Proteomes" id="UP000518255">
    <property type="component" value="Unassembled WGS sequence"/>
</dbReference>
<reference evidence="9 10" key="1">
    <citation type="submission" date="2020-07" db="EMBL/GenBank/DDBJ databases">
        <title>Description of Limosilactobacillus balticus sp. nov., Limosilactobacillus agrestis sp. nov., Limosilactobacillus albertensis sp. nov., Limosilactobacillus rudii sp. nov., Limosilactobacillus fastidiosus sp. nov., five novel Limosilactobacillus species isolated from the vertebrate gastrointestinal tract, and proposal of 6 subspecies of Limosilactobacillus reuteri adapted to the gastrointestinal tract of specific vertebrate hosts.</title>
        <authorList>
            <person name="Li F."/>
            <person name="Cheng C."/>
            <person name="Zheng J."/>
            <person name="Quevedo R.M."/>
            <person name="Li J."/>
            <person name="Roos S."/>
            <person name="Gaenzle M.G."/>
            <person name="Walter J."/>
        </authorList>
    </citation>
    <scope>NUCLEOTIDE SEQUENCE [LARGE SCALE GENOMIC DNA]</scope>
    <source>
        <strain evidence="8 9">WF-MA3-C</strain>
        <strain evidence="7 10">WF-MO7-1</strain>
    </source>
</reference>
<dbReference type="RefSeq" id="WP_182580745.1">
    <property type="nucleotide sequence ID" value="NZ_JACIUY010000048.1"/>
</dbReference>
<sequence length="305" mass="34901">MLSTERINAHSWWISVFEPLPHERQDLIQKYEVTKELLDYAIDPYEKARVEVDPDAGVTLLIFDVYVPTHEVTAPQTAPIGLMITNNNLITFTNAKTNFVNGIIANQLKRIQNHDTVVEKLNLVLAVLYRLSTDYFGPLRRVDQKRQQIQRSLQARTGRKAITEFMEIETGLVYMLTSLKGNVSLLEEFKRRMNPIMSARQKNDLDDVIVEAQQGLEMAQMTSDVSARVSNAYSKVLDSDLNHTMKFLTIYSILLSIPTIVGGFYGENVALPLANKSYSWIITIVISLILMFLCAVFLIRKDWWK</sequence>
<gene>
    <name evidence="8" type="ORF">H5R63_03360</name>
    <name evidence="7" type="ORF">H5R64_06840</name>
</gene>
<proteinExistence type="inferred from homology"/>
<feature type="transmembrane region" description="Helical" evidence="6">
    <location>
        <begin position="247"/>
        <end position="266"/>
    </location>
</feature>
<dbReference type="Pfam" id="PF01544">
    <property type="entry name" value="CorA"/>
    <property type="match status" value="1"/>
</dbReference>
<keyword evidence="4 6" id="KW-1133">Transmembrane helix</keyword>
<protein>
    <submittedName>
        <fullName evidence="8">Magnesium transporter CorA family protein</fullName>
    </submittedName>
</protein>
<dbReference type="CDD" id="cd12827">
    <property type="entry name" value="EcCorA_ZntB-like_u2"/>
    <property type="match status" value="1"/>
</dbReference>
<evidence type="ECO:0000256" key="1">
    <source>
        <dbReference type="ARBA" id="ARBA00004141"/>
    </source>
</evidence>
<evidence type="ECO:0000313" key="9">
    <source>
        <dbReference type="Proteomes" id="UP000518255"/>
    </source>
</evidence>
<dbReference type="EMBL" id="JACIUZ010000041">
    <property type="protein sequence ID" value="MBB1063473.1"/>
    <property type="molecule type" value="Genomic_DNA"/>
</dbReference>
<name>A0A7W3TZG5_9LACO</name>
<dbReference type="SUPFAM" id="SSF144083">
    <property type="entry name" value="Magnesium transport protein CorA, transmembrane region"/>
    <property type="match status" value="1"/>
</dbReference>
<comment type="similarity">
    <text evidence="2">Belongs to the CorA metal ion transporter (MIT) (TC 1.A.35) family.</text>
</comment>
<dbReference type="PANTHER" id="PTHR47891">
    <property type="entry name" value="TRANSPORTER-RELATED"/>
    <property type="match status" value="1"/>
</dbReference>
<evidence type="ECO:0000313" key="8">
    <source>
        <dbReference type="EMBL" id="MBB1085835.1"/>
    </source>
</evidence>